<dbReference type="EMBL" id="PGGW01000057">
    <property type="protein sequence ID" value="PJE96685.1"/>
    <property type="molecule type" value="Genomic_DNA"/>
</dbReference>
<sequence length="222" mass="24185">MLSVASDLCCLTGYMAVDEGLQGLAQQCYLKALELAGAAEDHLTYCTTLRGMSVQAADLGHGPRALHLADAAARAGDRRGAPARLREAEVALDKAESHTGLTGRYDHAGLADHTSQVRYELGDIGGAVKAKVESNRLRQPTQRRSRVRNLMIAAERQMRLGHLEQAAATWNLALDEYPYVQSGRADARVRTVVSLIRPHLRNRAARELHDRARTAAPAAFRA</sequence>
<comment type="caution">
    <text evidence="1">The sequence shown here is derived from an EMBL/GenBank/DDBJ whole genome shotgun (WGS) entry which is preliminary data.</text>
</comment>
<evidence type="ECO:0000313" key="2">
    <source>
        <dbReference type="Proteomes" id="UP000230407"/>
    </source>
</evidence>
<gene>
    <name evidence="1" type="ORF">CUT44_16745</name>
</gene>
<protein>
    <submittedName>
        <fullName evidence="1">Transcriptional regulator</fullName>
    </submittedName>
</protein>
<evidence type="ECO:0000313" key="1">
    <source>
        <dbReference type="EMBL" id="PJE96685.1"/>
    </source>
</evidence>
<proteinExistence type="predicted"/>
<accession>A0A2M8LXM5</accession>
<name>A0A2M8LXM5_9ACTN</name>
<dbReference type="Proteomes" id="UP000230407">
    <property type="component" value="Unassembled WGS sequence"/>
</dbReference>
<dbReference type="RefSeq" id="WP_100202668.1">
    <property type="nucleotide sequence ID" value="NZ_PGGW01000057.1"/>
</dbReference>
<keyword evidence="2" id="KW-1185">Reference proteome</keyword>
<dbReference type="AlphaFoldDB" id="A0A2M8LXM5"/>
<reference evidence="1 2" key="1">
    <citation type="submission" date="2017-11" db="EMBL/GenBank/DDBJ databases">
        <title>Streptomyces carmine sp. nov., a novel actinomycete isolated from Sophora alopecuroides in Xinjiang, China.</title>
        <authorList>
            <person name="Wang Y."/>
            <person name="Luo X."/>
            <person name="Wan C."/>
            <person name="Zhang L."/>
        </authorList>
    </citation>
    <scope>NUCLEOTIDE SEQUENCE [LARGE SCALE GENOMIC DNA]</scope>
    <source>
        <strain evidence="1 2">TRM SA0054</strain>
    </source>
</reference>
<organism evidence="1 2">
    <name type="scientific">Streptomyces carminius</name>
    <dbReference type="NCBI Taxonomy" id="2665496"/>
    <lineage>
        <taxon>Bacteria</taxon>
        <taxon>Bacillati</taxon>
        <taxon>Actinomycetota</taxon>
        <taxon>Actinomycetes</taxon>
        <taxon>Kitasatosporales</taxon>
        <taxon>Streptomycetaceae</taxon>
        <taxon>Streptomyces</taxon>
    </lineage>
</organism>